<dbReference type="AlphaFoldDB" id="A0A382AJ49"/>
<dbReference type="SUPFAM" id="SSF56176">
    <property type="entry name" value="FAD-binding/transporter-associated domain-like"/>
    <property type="match status" value="1"/>
</dbReference>
<evidence type="ECO:0000256" key="1">
    <source>
        <dbReference type="ARBA" id="ARBA00022630"/>
    </source>
</evidence>
<dbReference type="InterPro" id="IPR005107">
    <property type="entry name" value="CO_DH_flav_C"/>
</dbReference>
<name>A0A382AJ49_9ZZZZ</name>
<organism evidence="5">
    <name type="scientific">marine metagenome</name>
    <dbReference type="NCBI Taxonomy" id="408172"/>
    <lineage>
        <taxon>unclassified sequences</taxon>
        <taxon>metagenomes</taxon>
        <taxon>ecological metagenomes</taxon>
    </lineage>
</organism>
<evidence type="ECO:0000313" key="5">
    <source>
        <dbReference type="EMBL" id="SVB01384.1"/>
    </source>
</evidence>
<dbReference type="PANTHER" id="PTHR42659">
    <property type="entry name" value="XANTHINE DEHYDROGENASE SUBUNIT C-RELATED"/>
    <property type="match status" value="1"/>
</dbReference>
<dbReference type="Pfam" id="PF00941">
    <property type="entry name" value="FAD_binding_5"/>
    <property type="match status" value="1"/>
</dbReference>
<gene>
    <name evidence="5" type="ORF">METZ01_LOCUS154238</name>
</gene>
<dbReference type="InterPro" id="IPR036683">
    <property type="entry name" value="CO_DH_flav_C_dom_sf"/>
</dbReference>
<dbReference type="InterPro" id="IPR051312">
    <property type="entry name" value="Diverse_Substr_Oxidored"/>
</dbReference>
<feature type="domain" description="FAD-binding PCMH-type" evidence="4">
    <location>
        <begin position="1"/>
        <end position="168"/>
    </location>
</feature>
<dbReference type="Gene3D" id="3.30.43.10">
    <property type="entry name" value="Uridine Diphospho-n-acetylenolpyruvylglucosamine Reductase, domain 2"/>
    <property type="match status" value="1"/>
</dbReference>
<dbReference type="EMBL" id="UINC01025571">
    <property type="protein sequence ID" value="SVB01384.1"/>
    <property type="molecule type" value="Genomic_DNA"/>
</dbReference>
<dbReference type="PANTHER" id="PTHR42659:SF2">
    <property type="entry name" value="XANTHINE DEHYDROGENASE SUBUNIT C-RELATED"/>
    <property type="match status" value="1"/>
</dbReference>
<dbReference type="GO" id="GO:0016491">
    <property type="term" value="F:oxidoreductase activity"/>
    <property type="evidence" value="ECO:0007669"/>
    <property type="project" value="UniProtKB-KW"/>
</dbReference>
<dbReference type="InterPro" id="IPR016169">
    <property type="entry name" value="FAD-bd_PCMH_sub2"/>
</dbReference>
<evidence type="ECO:0000256" key="2">
    <source>
        <dbReference type="ARBA" id="ARBA00022827"/>
    </source>
</evidence>
<dbReference type="SMART" id="SM01092">
    <property type="entry name" value="CO_deh_flav_C"/>
    <property type="match status" value="1"/>
</dbReference>
<keyword evidence="2" id="KW-0274">FAD</keyword>
<proteinExistence type="predicted"/>
<evidence type="ECO:0000259" key="4">
    <source>
        <dbReference type="PROSITE" id="PS51387"/>
    </source>
</evidence>
<dbReference type="InterPro" id="IPR036318">
    <property type="entry name" value="FAD-bd_PCMH-like_sf"/>
</dbReference>
<dbReference type="GO" id="GO:0071949">
    <property type="term" value="F:FAD binding"/>
    <property type="evidence" value="ECO:0007669"/>
    <property type="project" value="InterPro"/>
</dbReference>
<dbReference type="SUPFAM" id="SSF55447">
    <property type="entry name" value="CO dehydrogenase flavoprotein C-terminal domain-like"/>
    <property type="match status" value="1"/>
</dbReference>
<dbReference type="InterPro" id="IPR016166">
    <property type="entry name" value="FAD-bd_PCMH"/>
</dbReference>
<accession>A0A382AJ49</accession>
<protein>
    <recommendedName>
        <fullName evidence="4">FAD-binding PCMH-type domain-containing protein</fullName>
    </recommendedName>
</protein>
<reference evidence="5" key="1">
    <citation type="submission" date="2018-05" db="EMBL/GenBank/DDBJ databases">
        <authorList>
            <person name="Lanie J.A."/>
            <person name="Ng W.-L."/>
            <person name="Kazmierczak K.M."/>
            <person name="Andrzejewski T.M."/>
            <person name="Davidsen T.M."/>
            <person name="Wayne K.J."/>
            <person name="Tettelin H."/>
            <person name="Glass J.I."/>
            <person name="Rusch D."/>
            <person name="Podicherti R."/>
            <person name="Tsui H.-C.T."/>
            <person name="Winkler M.E."/>
        </authorList>
    </citation>
    <scope>NUCLEOTIDE SEQUENCE</scope>
</reference>
<evidence type="ECO:0000256" key="3">
    <source>
        <dbReference type="ARBA" id="ARBA00023002"/>
    </source>
</evidence>
<keyword evidence="3" id="KW-0560">Oxidoreductase</keyword>
<sequence length="262" mass="27989">MKGFNFHSVKNVKEAKKLASGKSAFLAGGMTTIPAMKLRLASYSDIIDIKNIKDLSGIKVSSKSLRIGATTKHAEVAASKEVKKAISSLAHLADGIGDPQVRNRGTIGGSIANNDPAADYPAACLALNAIIHTSDRKIDADKFFKGMFETALKKGELIQSVEFQVPDKSCYVKFPNPASRYAIVGVYVAKYKKDVNVAVTGVESVVFRCKKIESALKSNFSSSALDSVKISSSGFNSDIHASSDYRAHLIKVLAKKAVAGCK</sequence>
<dbReference type="InterPro" id="IPR016167">
    <property type="entry name" value="FAD-bd_PCMH_sub1"/>
</dbReference>
<keyword evidence="1" id="KW-0285">Flavoprotein</keyword>
<dbReference type="PROSITE" id="PS51387">
    <property type="entry name" value="FAD_PCMH"/>
    <property type="match status" value="1"/>
</dbReference>
<dbReference type="Gene3D" id="3.30.465.10">
    <property type="match status" value="1"/>
</dbReference>
<dbReference type="Gene3D" id="3.30.390.50">
    <property type="entry name" value="CO dehydrogenase flavoprotein, C-terminal domain"/>
    <property type="match status" value="1"/>
</dbReference>
<dbReference type="InterPro" id="IPR002346">
    <property type="entry name" value="Mopterin_DH_FAD-bd"/>
</dbReference>